<dbReference type="EC" id="2.7.7.49" evidence="1"/>
<dbReference type="PANTHER" id="PTHR37984">
    <property type="entry name" value="PROTEIN CBG26694"/>
    <property type="match status" value="1"/>
</dbReference>
<dbReference type="InterPro" id="IPR001969">
    <property type="entry name" value="Aspartic_peptidase_AS"/>
</dbReference>
<keyword evidence="4" id="KW-0540">Nuclease</keyword>
<evidence type="ECO:0000256" key="6">
    <source>
        <dbReference type="ARBA" id="ARBA00022801"/>
    </source>
</evidence>
<sequence length="766" mass="88593">MVTYLLSKHHTETDGMFDDILTYERLYKMRTTLYGSNKQTSSSNSNLFIKASAQKNEKNNSSLEPKQTLIKRCFNCYSTAHTIINCPEPKRKPGSCFKCGSTEHQQRDCKMKINKTSRGTSEDSTMMIEIDEASNPPFMLGIDVMCETTRWTTDALIDTGSPISIIKENAVPKDVIVIPPSSKLSGINKSPLKVLGVINTKVSVNNLPVDLNIIFYVVDNNTMNYNCLLGRNFVNNNLIKLTFDKNLFIEKNDSYNEFIVDDIMLIDTGVSNSLQLDINSDLCADMQEQVKVIFDKHYTNAVRPIEKKFQYEMEVKLTKDHTPIYFQPRRMSYSDKEKLKVIIDELLTNKIIRPSFSPYCSPIVLVKKKNGNLRLCVDFRELNKVTIKDRFPLPLIDDHLDMLKDKKYFTRLDLKNAFYHVKVHNDSVKYLSFVTPMGQFEYTCMPFGFCNSPAIFMRYINNIFYSLVNSNKILIYLDDILISTETIDENISILIEVFDIMTENHLQLRLDKCSFLQTKIHYLGYEISHKGITPNPDNVDAIHSFPIPKNVKEVHSFLGLASYFRRFVKNFSIIAKPLYDLLKKNQDFVFGEDQLSTFEKIKSFLTSPPVLCLYSPLLETELHCDASQLGFGSVLVQKQKHDNTFHPVFYFSKRTTECETRYHSYELECLAIIYALKRFHIYLQGMPFTIVTDCDSLRLTLNKKDICPRIMRWALFLQSYDYKVVHRPNKQMCHVDALSRVQNILILEANTFEQVLSIKQSTDPQI</sequence>
<evidence type="ECO:0000256" key="2">
    <source>
        <dbReference type="ARBA" id="ARBA00022679"/>
    </source>
</evidence>
<keyword evidence="5" id="KW-0255">Endonuclease</keyword>
<dbReference type="SUPFAM" id="SSF56672">
    <property type="entry name" value="DNA/RNA polymerases"/>
    <property type="match status" value="1"/>
</dbReference>
<dbReference type="GO" id="GO:0003964">
    <property type="term" value="F:RNA-directed DNA polymerase activity"/>
    <property type="evidence" value="ECO:0007669"/>
    <property type="project" value="UniProtKB-KW"/>
</dbReference>
<evidence type="ECO:0000313" key="12">
    <source>
        <dbReference type="Proteomes" id="UP001160148"/>
    </source>
</evidence>
<dbReference type="SUPFAM" id="SSF50630">
    <property type="entry name" value="Acid proteases"/>
    <property type="match status" value="1"/>
</dbReference>
<dbReference type="InterPro" id="IPR001878">
    <property type="entry name" value="Znf_CCHC"/>
</dbReference>
<evidence type="ECO:0000259" key="10">
    <source>
        <dbReference type="PROSITE" id="PS50878"/>
    </source>
</evidence>
<dbReference type="Pfam" id="PF00078">
    <property type="entry name" value="RVT_1"/>
    <property type="match status" value="1"/>
</dbReference>
<dbReference type="InterPro" id="IPR000477">
    <property type="entry name" value="RT_dom"/>
</dbReference>
<reference evidence="11 12" key="1">
    <citation type="submission" date="2023-01" db="EMBL/GenBank/DDBJ databases">
        <authorList>
            <person name="Whitehead M."/>
        </authorList>
    </citation>
    <scope>NUCLEOTIDE SEQUENCE [LARGE SCALE GENOMIC DNA]</scope>
</reference>
<keyword evidence="8" id="KW-0863">Zinc-finger</keyword>
<proteinExistence type="predicted"/>
<dbReference type="FunFam" id="3.30.70.270:FF:000026">
    <property type="entry name" value="Transposon Ty3-G Gag-Pol polyprotein"/>
    <property type="match status" value="1"/>
</dbReference>
<dbReference type="AlphaFoldDB" id="A0AAV0XMW8"/>
<evidence type="ECO:0000313" key="11">
    <source>
        <dbReference type="EMBL" id="CAI6369805.1"/>
    </source>
</evidence>
<feature type="domain" description="Reverse transcriptase" evidence="10">
    <location>
        <begin position="347"/>
        <end position="527"/>
    </location>
</feature>
<evidence type="ECO:0000256" key="3">
    <source>
        <dbReference type="ARBA" id="ARBA00022695"/>
    </source>
</evidence>
<name>A0AAV0XMW8_9HEMI</name>
<dbReference type="Pfam" id="PF00077">
    <property type="entry name" value="RVP"/>
    <property type="match status" value="1"/>
</dbReference>
<dbReference type="GO" id="GO:0006508">
    <property type="term" value="P:proteolysis"/>
    <property type="evidence" value="ECO:0007669"/>
    <property type="project" value="InterPro"/>
</dbReference>
<comment type="caution">
    <text evidence="11">The sequence shown here is derived from an EMBL/GenBank/DDBJ whole genome shotgun (WGS) entry which is preliminary data.</text>
</comment>
<dbReference type="GO" id="GO:0004519">
    <property type="term" value="F:endonuclease activity"/>
    <property type="evidence" value="ECO:0007669"/>
    <property type="project" value="UniProtKB-KW"/>
</dbReference>
<dbReference type="InterPro" id="IPR021109">
    <property type="entry name" value="Peptidase_aspartic_dom_sf"/>
</dbReference>
<dbReference type="PROSITE" id="PS50878">
    <property type="entry name" value="RT_POL"/>
    <property type="match status" value="1"/>
</dbReference>
<dbReference type="InterPro" id="IPR036875">
    <property type="entry name" value="Znf_CCHC_sf"/>
</dbReference>
<keyword evidence="2" id="KW-0808">Transferase</keyword>
<accession>A0AAV0XMW8</accession>
<dbReference type="GO" id="GO:0003676">
    <property type="term" value="F:nucleic acid binding"/>
    <property type="evidence" value="ECO:0007669"/>
    <property type="project" value="InterPro"/>
</dbReference>
<keyword evidence="7" id="KW-0695">RNA-directed DNA polymerase</keyword>
<dbReference type="SUPFAM" id="SSF57756">
    <property type="entry name" value="Retrovirus zinc finger-like domains"/>
    <property type="match status" value="1"/>
</dbReference>
<dbReference type="SMART" id="SM00343">
    <property type="entry name" value="ZnF_C2HC"/>
    <property type="match status" value="2"/>
</dbReference>
<dbReference type="GO" id="GO:0004190">
    <property type="term" value="F:aspartic-type endopeptidase activity"/>
    <property type="evidence" value="ECO:0007669"/>
    <property type="project" value="InterPro"/>
</dbReference>
<dbReference type="EMBL" id="CARXXK010000062">
    <property type="protein sequence ID" value="CAI6369805.1"/>
    <property type="molecule type" value="Genomic_DNA"/>
</dbReference>
<dbReference type="CDD" id="cd09274">
    <property type="entry name" value="RNase_HI_RT_Ty3"/>
    <property type="match status" value="1"/>
</dbReference>
<evidence type="ECO:0000256" key="8">
    <source>
        <dbReference type="PROSITE-ProRule" id="PRU00047"/>
    </source>
</evidence>
<dbReference type="InterPro" id="IPR041373">
    <property type="entry name" value="RT_RNaseH"/>
</dbReference>
<dbReference type="PROSITE" id="PS50158">
    <property type="entry name" value="ZF_CCHC"/>
    <property type="match status" value="1"/>
</dbReference>
<keyword evidence="12" id="KW-1185">Reference proteome</keyword>
<dbReference type="InterPro" id="IPR018061">
    <property type="entry name" value="Retropepsins"/>
</dbReference>
<dbReference type="InterPro" id="IPR043502">
    <property type="entry name" value="DNA/RNA_pol_sf"/>
</dbReference>
<dbReference type="Gene3D" id="3.30.70.270">
    <property type="match status" value="2"/>
</dbReference>
<dbReference type="CDD" id="cd01647">
    <property type="entry name" value="RT_LTR"/>
    <property type="match status" value="1"/>
</dbReference>
<dbReference type="Gene3D" id="2.40.70.10">
    <property type="entry name" value="Acid Proteases"/>
    <property type="match status" value="1"/>
</dbReference>
<evidence type="ECO:0000256" key="1">
    <source>
        <dbReference type="ARBA" id="ARBA00012493"/>
    </source>
</evidence>
<dbReference type="InterPro" id="IPR050951">
    <property type="entry name" value="Retrovirus_Pol_polyprotein"/>
</dbReference>
<feature type="domain" description="CCHC-type" evidence="9">
    <location>
        <begin position="96"/>
        <end position="110"/>
    </location>
</feature>
<evidence type="ECO:0000256" key="5">
    <source>
        <dbReference type="ARBA" id="ARBA00022759"/>
    </source>
</evidence>
<dbReference type="Gene3D" id="4.10.60.10">
    <property type="entry name" value="Zinc finger, CCHC-type"/>
    <property type="match status" value="1"/>
</dbReference>
<evidence type="ECO:0000259" key="9">
    <source>
        <dbReference type="PROSITE" id="PS50158"/>
    </source>
</evidence>
<dbReference type="PANTHER" id="PTHR37984:SF5">
    <property type="entry name" value="PROTEIN NYNRIN-LIKE"/>
    <property type="match status" value="1"/>
</dbReference>
<keyword evidence="8" id="KW-0479">Metal-binding</keyword>
<dbReference type="InterPro" id="IPR043128">
    <property type="entry name" value="Rev_trsase/Diguanyl_cyclase"/>
</dbReference>
<dbReference type="PROSITE" id="PS00141">
    <property type="entry name" value="ASP_PROTEASE"/>
    <property type="match status" value="1"/>
</dbReference>
<dbReference type="Pfam" id="PF17917">
    <property type="entry name" value="RT_RNaseH"/>
    <property type="match status" value="1"/>
</dbReference>
<keyword evidence="3" id="KW-0548">Nucleotidyltransferase</keyword>
<dbReference type="Pfam" id="PF00098">
    <property type="entry name" value="zf-CCHC"/>
    <property type="match status" value="1"/>
</dbReference>
<gene>
    <name evidence="11" type="ORF">MEUPH1_LOCUS23999</name>
</gene>
<keyword evidence="8" id="KW-0862">Zinc</keyword>
<protein>
    <recommendedName>
        <fullName evidence="1">RNA-directed DNA polymerase</fullName>
        <ecNumber evidence="1">2.7.7.49</ecNumber>
    </recommendedName>
</protein>
<keyword evidence="6" id="KW-0378">Hydrolase</keyword>
<dbReference type="Proteomes" id="UP001160148">
    <property type="component" value="Unassembled WGS sequence"/>
</dbReference>
<dbReference type="GO" id="GO:0008270">
    <property type="term" value="F:zinc ion binding"/>
    <property type="evidence" value="ECO:0007669"/>
    <property type="project" value="UniProtKB-KW"/>
</dbReference>
<dbReference type="CDD" id="cd00303">
    <property type="entry name" value="retropepsin_like"/>
    <property type="match status" value="1"/>
</dbReference>
<dbReference type="Gene3D" id="3.10.10.10">
    <property type="entry name" value="HIV Type 1 Reverse Transcriptase, subunit A, domain 1"/>
    <property type="match status" value="1"/>
</dbReference>
<evidence type="ECO:0000256" key="4">
    <source>
        <dbReference type="ARBA" id="ARBA00022722"/>
    </source>
</evidence>
<organism evidence="11 12">
    <name type="scientific">Macrosiphum euphorbiae</name>
    <name type="common">potato aphid</name>
    <dbReference type="NCBI Taxonomy" id="13131"/>
    <lineage>
        <taxon>Eukaryota</taxon>
        <taxon>Metazoa</taxon>
        <taxon>Ecdysozoa</taxon>
        <taxon>Arthropoda</taxon>
        <taxon>Hexapoda</taxon>
        <taxon>Insecta</taxon>
        <taxon>Pterygota</taxon>
        <taxon>Neoptera</taxon>
        <taxon>Paraneoptera</taxon>
        <taxon>Hemiptera</taxon>
        <taxon>Sternorrhyncha</taxon>
        <taxon>Aphidomorpha</taxon>
        <taxon>Aphidoidea</taxon>
        <taxon>Aphididae</taxon>
        <taxon>Macrosiphini</taxon>
        <taxon>Macrosiphum</taxon>
    </lineage>
</organism>
<evidence type="ECO:0000256" key="7">
    <source>
        <dbReference type="ARBA" id="ARBA00022918"/>
    </source>
</evidence>
<dbReference type="FunFam" id="3.10.20.370:FF:000001">
    <property type="entry name" value="Retrovirus-related Pol polyprotein from transposon 17.6-like protein"/>
    <property type="match status" value="1"/>
</dbReference>